<accession>A0AAV9VFS9</accession>
<name>A0AAV9VFS9_9PEZI</name>
<comment type="caution">
    <text evidence="2">The sequence shown here is derived from an EMBL/GenBank/DDBJ whole genome shotgun (WGS) entry which is preliminary data.</text>
</comment>
<organism evidence="2 3">
    <name type="scientific">Orbilia brochopaga</name>
    <dbReference type="NCBI Taxonomy" id="3140254"/>
    <lineage>
        <taxon>Eukaryota</taxon>
        <taxon>Fungi</taxon>
        <taxon>Dikarya</taxon>
        <taxon>Ascomycota</taxon>
        <taxon>Pezizomycotina</taxon>
        <taxon>Orbiliomycetes</taxon>
        <taxon>Orbiliales</taxon>
        <taxon>Orbiliaceae</taxon>
        <taxon>Orbilia</taxon>
    </lineage>
</organism>
<proteinExistence type="predicted"/>
<dbReference type="PROSITE" id="PS51257">
    <property type="entry name" value="PROKAR_LIPOPROTEIN"/>
    <property type="match status" value="1"/>
</dbReference>
<keyword evidence="1" id="KW-0732">Signal</keyword>
<feature type="chain" id="PRO_5043541556" evidence="1">
    <location>
        <begin position="19"/>
        <end position="209"/>
    </location>
</feature>
<dbReference type="EMBL" id="JAVHNQ010000001">
    <property type="protein sequence ID" value="KAK6359996.1"/>
    <property type="molecule type" value="Genomic_DNA"/>
</dbReference>
<keyword evidence="3" id="KW-1185">Reference proteome</keyword>
<evidence type="ECO:0000313" key="2">
    <source>
        <dbReference type="EMBL" id="KAK6359996.1"/>
    </source>
</evidence>
<dbReference type="Proteomes" id="UP001375240">
    <property type="component" value="Unassembled WGS sequence"/>
</dbReference>
<evidence type="ECO:0000313" key="3">
    <source>
        <dbReference type="Proteomes" id="UP001375240"/>
    </source>
</evidence>
<dbReference type="AlphaFoldDB" id="A0AAV9VFS9"/>
<gene>
    <name evidence="2" type="ORF">TWF696_001117</name>
</gene>
<sequence>MHKHLFFLLSVFLTIVSCQRIQRNSITHPLPTVRVTPVTRPIPTSRVTQASLPRLPPPVFTVQPFRPRLVGYLQVAGGLYDGHFLECDGLCYPTENNTLPNASITYGPVSQWLLDHRGNVCNQDIGGVGEALFFNPIEDFGKSKYTAIGFQLHNGILLTVDPHPQSSNNGNTLLAVGSSEVVLYGFNPLGGTYQHLAFVPALRIVPVGG</sequence>
<evidence type="ECO:0000256" key="1">
    <source>
        <dbReference type="SAM" id="SignalP"/>
    </source>
</evidence>
<feature type="signal peptide" evidence="1">
    <location>
        <begin position="1"/>
        <end position="18"/>
    </location>
</feature>
<reference evidence="2 3" key="1">
    <citation type="submission" date="2019-10" db="EMBL/GenBank/DDBJ databases">
        <authorList>
            <person name="Palmer J.M."/>
        </authorList>
    </citation>
    <scope>NUCLEOTIDE SEQUENCE [LARGE SCALE GENOMIC DNA]</scope>
    <source>
        <strain evidence="2 3">TWF696</strain>
    </source>
</reference>
<protein>
    <submittedName>
        <fullName evidence="2">Uncharacterized protein</fullName>
    </submittedName>
</protein>